<evidence type="ECO:0000256" key="1">
    <source>
        <dbReference type="ARBA" id="ARBA00023136"/>
    </source>
</evidence>
<dbReference type="Pfam" id="PF04348">
    <property type="entry name" value="LppC"/>
    <property type="match status" value="1"/>
</dbReference>
<name>A0A5Q2QIR0_9GAMM</name>
<dbReference type="GO" id="GO:0030234">
    <property type="term" value="F:enzyme regulator activity"/>
    <property type="evidence" value="ECO:0007669"/>
    <property type="project" value="TreeGrafter"/>
</dbReference>
<feature type="region of interest" description="Disordered" evidence="2">
    <location>
        <begin position="554"/>
        <end position="581"/>
    </location>
</feature>
<dbReference type="PANTHER" id="PTHR38038:SF1">
    <property type="entry name" value="PENICILLIN-BINDING PROTEIN ACTIVATOR LPOA"/>
    <property type="match status" value="1"/>
</dbReference>
<feature type="signal peptide" evidence="3">
    <location>
        <begin position="1"/>
        <end position="30"/>
    </location>
</feature>
<dbReference type="KEGG" id="llp:GH975_10390"/>
<dbReference type="InterPro" id="IPR028082">
    <property type="entry name" value="Peripla_BP_I"/>
</dbReference>
<accession>A0A5Q2QIR0</accession>
<keyword evidence="1" id="KW-0472">Membrane</keyword>
<sequence>MKAPQNHATRRRLWLATALTAALLGGCASGPGTTVVTPLDTELASLTQLAGAEQASQLALQLGALNRSGQFELALALSQRVPVDAALGPLYQQVERQATAAMIGVGDYNGALARIERASQAPDQLEWLGLETQAYDGLGDQRAAMAALARLIELTPDDANGRLLGDIWVRAQLASLLDAGGDDAVSGWLALAQAAEAGAGDVRAWRKAWPDHRANRVLPADIQALLARGWAKPARIGVILPLSGPLVGVGSNLLDGIMSEQLSDRSTTVIVSDGSLGVEAAVAELTAQSVDLIVGPLPKDQVNQLLAMAIDLPLLTLNYSDIEADALAPRAQMGLAPEDAARDAARLMMLDLDDPRRPIVLVPGDATGERVSAAYISEWTDNGGVAPVIAPYLNDNQRQVVADAIGIAASQARHSALQRLLAADLEFTPRRRADISSVYIYANAVTAAQLKPLLAFYYAGDLPVWVADAALDRDLDLVRDDLVGANLVAMPWQLDSLADSNVLFELGRDAWLLANSLDSLAQGNAFDGRTGLWTLESERLTRAMSPARLTAEGFTALERPPERAEPLATGLPANSAPPLEL</sequence>
<protein>
    <recommendedName>
        <fullName evidence="6">Penicillin-binding protein activator</fullName>
    </recommendedName>
</protein>
<dbReference type="CDD" id="cd06339">
    <property type="entry name" value="PBP1_YraM_LppC_lipoprotein-like"/>
    <property type="match status" value="1"/>
</dbReference>
<evidence type="ECO:0000313" key="5">
    <source>
        <dbReference type="Proteomes" id="UP000388235"/>
    </source>
</evidence>
<dbReference type="Gene3D" id="1.25.40.650">
    <property type="match status" value="1"/>
</dbReference>
<evidence type="ECO:0000256" key="3">
    <source>
        <dbReference type="SAM" id="SignalP"/>
    </source>
</evidence>
<dbReference type="Proteomes" id="UP000388235">
    <property type="component" value="Chromosome"/>
</dbReference>
<evidence type="ECO:0000313" key="4">
    <source>
        <dbReference type="EMBL" id="QGG80955.1"/>
    </source>
</evidence>
<evidence type="ECO:0008006" key="6">
    <source>
        <dbReference type="Google" id="ProtNLM"/>
    </source>
</evidence>
<dbReference type="PROSITE" id="PS51257">
    <property type="entry name" value="PROKAR_LIPOPROTEIN"/>
    <property type="match status" value="1"/>
</dbReference>
<dbReference type="SUPFAM" id="SSF53822">
    <property type="entry name" value="Periplasmic binding protein-like I"/>
    <property type="match status" value="1"/>
</dbReference>
<dbReference type="InterPro" id="IPR007443">
    <property type="entry name" value="LpoA"/>
</dbReference>
<evidence type="ECO:0000256" key="2">
    <source>
        <dbReference type="SAM" id="MobiDB-lite"/>
    </source>
</evidence>
<dbReference type="Gene3D" id="3.40.50.2300">
    <property type="match status" value="2"/>
</dbReference>
<dbReference type="GO" id="GO:0031241">
    <property type="term" value="C:periplasmic side of cell outer membrane"/>
    <property type="evidence" value="ECO:0007669"/>
    <property type="project" value="TreeGrafter"/>
</dbReference>
<keyword evidence="3" id="KW-0732">Signal</keyword>
<dbReference type="PANTHER" id="PTHR38038">
    <property type="entry name" value="PENICILLIN-BINDING PROTEIN ACTIVATOR LPOA"/>
    <property type="match status" value="1"/>
</dbReference>
<dbReference type="AlphaFoldDB" id="A0A5Q2QIR0"/>
<feature type="chain" id="PRO_5024385953" description="Penicillin-binding protein activator" evidence="3">
    <location>
        <begin position="31"/>
        <end position="581"/>
    </location>
</feature>
<dbReference type="EMBL" id="CP045871">
    <property type="protein sequence ID" value="QGG80955.1"/>
    <property type="molecule type" value="Genomic_DNA"/>
</dbReference>
<keyword evidence="5" id="KW-1185">Reference proteome</keyword>
<proteinExistence type="predicted"/>
<dbReference type="GO" id="GO:0009252">
    <property type="term" value="P:peptidoglycan biosynthetic process"/>
    <property type="evidence" value="ECO:0007669"/>
    <property type="project" value="TreeGrafter"/>
</dbReference>
<gene>
    <name evidence="4" type="ORF">GH975_10390</name>
</gene>
<reference evidence="4 5" key="1">
    <citation type="submission" date="2019-11" db="EMBL/GenBank/DDBJ databases">
        <authorList>
            <person name="Khan S.A."/>
            <person name="Jeon C.O."/>
            <person name="Chun B.H."/>
        </authorList>
    </citation>
    <scope>NUCLEOTIDE SEQUENCE [LARGE SCALE GENOMIC DNA]</scope>
    <source>
        <strain evidence="4 5">IMCC 1097</strain>
    </source>
</reference>
<dbReference type="OrthoDB" id="6708821at2"/>
<organism evidence="4 5">
    <name type="scientific">Litorivicinus lipolyticus</name>
    <dbReference type="NCBI Taxonomy" id="418701"/>
    <lineage>
        <taxon>Bacteria</taxon>
        <taxon>Pseudomonadati</taxon>
        <taxon>Pseudomonadota</taxon>
        <taxon>Gammaproteobacteria</taxon>
        <taxon>Oceanospirillales</taxon>
        <taxon>Litorivicinaceae</taxon>
        <taxon>Litorivicinus</taxon>
    </lineage>
</organism>